<dbReference type="AlphaFoldDB" id="A0A7K3WSV1"/>
<dbReference type="Pfam" id="PF00528">
    <property type="entry name" value="BPD_transp_1"/>
    <property type="match status" value="1"/>
</dbReference>
<feature type="transmembrane region" description="Helical" evidence="7">
    <location>
        <begin position="132"/>
        <end position="154"/>
    </location>
</feature>
<dbReference type="SUPFAM" id="SSF161098">
    <property type="entry name" value="MetI-like"/>
    <property type="match status" value="1"/>
</dbReference>
<keyword evidence="4 7" id="KW-0812">Transmembrane</keyword>
<sequence>MLLGQRVDEESLAAVNRELGLDLPKGEQYLLYLNDISPVSIHENKNESSHLYLDSAKYDYTSLFSVGAKTVVLKYPYLRRSYQSRKPVADVIAEALPGTVILALFAISFALVFGILFGVVSAIYKGSFLDNFSLFSAVLGMSTPSFFSAIILSWLGGYLWSAQVSLPALPFVFLLLGIAFTFFGKHKKLGVRYVSNGLKGFVIGLALTLLGGSVHFLFGFSIIPFSGGVFHLPGTGLNMTGSLYDVDVFTGEYLAMQNLILPVITLGIRPLAIVMQLTRNSLLEQLSQDYVRTARAKGLSESRVIFGHALRNALNPVVTAISGWFASMLAGAVFIEFIFNWKGLGLQVFQSLQNDDYPVVMGSVLVIAAAFVLINIFVDIIYGWLDPRIRLK</sequence>
<keyword evidence="10" id="KW-1185">Reference proteome</keyword>
<dbReference type="Proteomes" id="UP000486602">
    <property type="component" value="Unassembled WGS sequence"/>
</dbReference>
<dbReference type="PANTHER" id="PTHR43163:SF6">
    <property type="entry name" value="DIPEPTIDE TRANSPORT SYSTEM PERMEASE PROTEIN DPPB-RELATED"/>
    <property type="match status" value="1"/>
</dbReference>
<feature type="domain" description="ABC transmembrane type-1" evidence="8">
    <location>
        <begin position="96"/>
        <end position="382"/>
    </location>
</feature>
<keyword evidence="3" id="KW-1003">Cell membrane</keyword>
<feature type="transmembrane region" description="Helical" evidence="7">
    <location>
        <begin position="313"/>
        <end position="339"/>
    </location>
</feature>
<feature type="transmembrane region" description="Helical" evidence="7">
    <location>
        <begin position="100"/>
        <end position="120"/>
    </location>
</feature>
<comment type="caution">
    <text evidence="9">The sequence shown here is derived from an EMBL/GenBank/DDBJ whole genome shotgun (WGS) entry which is preliminary data.</text>
</comment>
<evidence type="ECO:0000313" key="9">
    <source>
        <dbReference type="EMBL" id="NEN23735.1"/>
    </source>
</evidence>
<evidence type="ECO:0000256" key="6">
    <source>
        <dbReference type="ARBA" id="ARBA00023136"/>
    </source>
</evidence>
<evidence type="ECO:0000256" key="2">
    <source>
        <dbReference type="ARBA" id="ARBA00022448"/>
    </source>
</evidence>
<keyword evidence="2 7" id="KW-0813">Transport</keyword>
<dbReference type="GO" id="GO:0055085">
    <property type="term" value="P:transmembrane transport"/>
    <property type="evidence" value="ECO:0007669"/>
    <property type="project" value="InterPro"/>
</dbReference>
<organism evidence="9 10">
    <name type="scientific">Cryomorpha ignava</name>
    <dbReference type="NCBI Taxonomy" id="101383"/>
    <lineage>
        <taxon>Bacteria</taxon>
        <taxon>Pseudomonadati</taxon>
        <taxon>Bacteroidota</taxon>
        <taxon>Flavobacteriia</taxon>
        <taxon>Flavobacteriales</taxon>
        <taxon>Cryomorphaceae</taxon>
        <taxon>Cryomorpha</taxon>
    </lineage>
</organism>
<keyword evidence="5 7" id="KW-1133">Transmembrane helix</keyword>
<dbReference type="Gene3D" id="1.10.3720.10">
    <property type="entry name" value="MetI-like"/>
    <property type="match status" value="1"/>
</dbReference>
<gene>
    <name evidence="9" type="ORF">G3O08_09505</name>
</gene>
<dbReference type="GO" id="GO:0005886">
    <property type="term" value="C:plasma membrane"/>
    <property type="evidence" value="ECO:0007669"/>
    <property type="project" value="UniProtKB-SubCell"/>
</dbReference>
<evidence type="ECO:0000313" key="10">
    <source>
        <dbReference type="Proteomes" id="UP000486602"/>
    </source>
</evidence>
<comment type="similarity">
    <text evidence="7">Belongs to the binding-protein-dependent transport system permease family.</text>
</comment>
<dbReference type="PANTHER" id="PTHR43163">
    <property type="entry name" value="DIPEPTIDE TRANSPORT SYSTEM PERMEASE PROTEIN DPPB-RELATED"/>
    <property type="match status" value="1"/>
</dbReference>
<protein>
    <submittedName>
        <fullName evidence="9">ABC transporter permease</fullName>
    </submittedName>
</protein>
<proteinExistence type="inferred from homology"/>
<keyword evidence="6 7" id="KW-0472">Membrane</keyword>
<feature type="transmembrane region" description="Helical" evidence="7">
    <location>
        <begin position="201"/>
        <end position="223"/>
    </location>
</feature>
<feature type="transmembrane region" description="Helical" evidence="7">
    <location>
        <begin position="160"/>
        <end position="180"/>
    </location>
</feature>
<dbReference type="PROSITE" id="PS50928">
    <property type="entry name" value="ABC_TM1"/>
    <property type="match status" value="1"/>
</dbReference>
<feature type="transmembrane region" description="Helical" evidence="7">
    <location>
        <begin position="259"/>
        <end position="278"/>
    </location>
</feature>
<dbReference type="EMBL" id="JAAGVY010000014">
    <property type="protein sequence ID" value="NEN23735.1"/>
    <property type="molecule type" value="Genomic_DNA"/>
</dbReference>
<evidence type="ECO:0000256" key="3">
    <source>
        <dbReference type="ARBA" id="ARBA00022475"/>
    </source>
</evidence>
<comment type="subcellular location">
    <subcellularLocation>
        <location evidence="1 7">Cell membrane</location>
        <topology evidence="1 7">Multi-pass membrane protein</topology>
    </subcellularLocation>
</comment>
<dbReference type="InterPro" id="IPR035906">
    <property type="entry name" value="MetI-like_sf"/>
</dbReference>
<evidence type="ECO:0000256" key="4">
    <source>
        <dbReference type="ARBA" id="ARBA00022692"/>
    </source>
</evidence>
<dbReference type="CDD" id="cd06261">
    <property type="entry name" value="TM_PBP2"/>
    <property type="match status" value="1"/>
</dbReference>
<evidence type="ECO:0000256" key="1">
    <source>
        <dbReference type="ARBA" id="ARBA00004651"/>
    </source>
</evidence>
<feature type="transmembrane region" description="Helical" evidence="7">
    <location>
        <begin position="359"/>
        <end position="385"/>
    </location>
</feature>
<reference evidence="9 10" key="1">
    <citation type="submission" date="2020-02" db="EMBL/GenBank/DDBJ databases">
        <title>Out from the shadows clarifying the taxonomy of the family Cryomorphaceae and related taxa by utilizing the GTDB taxonomic framework.</title>
        <authorList>
            <person name="Bowman J.P."/>
        </authorList>
    </citation>
    <scope>NUCLEOTIDE SEQUENCE [LARGE SCALE GENOMIC DNA]</scope>
    <source>
        <strain evidence="9 10">QSSC 1-22</strain>
    </source>
</reference>
<name>A0A7K3WSV1_9FLAO</name>
<accession>A0A7K3WSV1</accession>
<evidence type="ECO:0000259" key="8">
    <source>
        <dbReference type="PROSITE" id="PS50928"/>
    </source>
</evidence>
<evidence type="ECO:0000256" key="5">
    <source>
        <dbReference type="ARBA" id="ARBA00022989"/>
    </source>
</evidence>
<dbReference type="InterPro" id="IPR000515">
    <property type="entry name" value="MetI-like"/>
</dbReference>
<evidence type="ECO:0000256" key="7">
    <source>
        <dbReference type="RuleBase" id="RU363032"/>
    </source>
</evidence>